<keyword evidence="2" id="KW-0472">Membrane</keyword>
<feature type="region of interest" description="Disordered" evidence="1">
    <location>
        <begin position="1227"/>
        <end position="1252"/>
    </location>
</feature>
<dbReference type="PaxDb" id="2903-EOD11998"/>
<feature type="compositionally biased region" description="Acidic residues" evidence="1">
    <location>
        <begin position="305"/>
        <end position="326"/>
    </location>
</feature>
<reference evidence="3" key="2">
    <citation type="submission" date="2024-10" db="UniProtKB">
        <authorList>
            <consortium name="EnsemblProtists"/>
        </authorList>
    </citation>
    <scope>IDENTIFICATION</scope>
</reference>
<feature type="region of interest" description="Disordered" evidence="1">
    <location>
        <begin position="57"/>
        <end position="79"/>
    </location>
</feature>
<dbReference type="PANTHER" id="PTHR11319:SF35">
    <property type="entry name" value="OUTER MEMBRANE PROTEIN PMPC-RELATED"/>
    <property type="match status" value="1"/>
</dbReference>
<evidence type="ECO:0000256" key="1">
    <source>
        <dbReference type="SAM" id="MobiDB-lite"/>
    </source>
</evidence>
<dbReference type="InterPro" id="IPR011050">
    <property type="entry name" value="Pectin_lyase_fold/virulence"/>
</dbReference>
<dbReference type="eggNOG" id="ENOG502QSG1">
    <property type="taxonomic scope" value="Eukaryota"/>
</dbReference>
<dbReference type="HOGENOM" id="CLU_265683_0_0_1"/>
<feature type="compositionally biased region" description="Low complexity" evidence="1">
    <location>
        <begin position="1239"/>
        <end position="1252"/>
    </location>
</feature>
<reference evidence="4" key="1">
    <citation type="journal article" date="2013" name="Nature">
        <title>Pan genome of the phytoplankton Emiliania underpins its global distribution.</title>
        <authorList>
            <person name="Read B.A."/>
            <person name="Kegel J."/>
            <person name="Klute M.J."/>
            <person name="Kuo A."/>
            <person name="Lefebvre S.C."/>
            <person name="Maumus F."/>
            <person name="Mayer C."/>
            <person name="Miller J."/>
            <person name="Monier A."/>
            <person name="Salamov A."/>
            <person name="Young J."/>
            <person name="Aguilar M."/>
            <person name="Claverie J.M."/>
            <person name="Frickenhaus S."/>
            <person name="Gonzalez K."/>
            <person name="Herman E.K."/>
            <person name="Lin Y.C."/>
            <person name="Napier J."/>
            <person name="Ogata H."/>
            <person name="Sarno A.F."/>
            <person name="Shmutz J."/>
            <person name="Schroeder D."/>
            <person name="de Vargas C."/>
            <person name="Verret F."/>
            <person name="von Dassow P."/>
            <person name="Valentin K."/>
            <person name="Van de Peer Y."/>
            <person name="Wheeler G."/>
            <person name="Dacks J.B."/>
            <person name="Delwiche C.F."/>
            <person name="Dyhrman S.T."/>
            <person name="Glockner G."/>
            <person name="John U."/>
            <person name="Richards T."/>
            <person name="Worden A.Z."/>
            <person name="Zhang X."/>
            <person name="Grigoriev I.V."/>
            <person name="Allen A.E."/>
            <person name="Bidle K."/>
            <person name="Borodovsky M."/>
            <person name="Bowler C."/>
            <person name="Brownlee C."/>
            <person name="Cock J.M."/>
            <person name="Elias M."/>
            <person name="Gladyshev V.N."/>
            <person name="Groth M."/>
            <person name="Guda C."/>
            <person name="Hadaegh A."/>
            <person name="Iglesias-Rodriguez M.D."/>
            <person name="Jenkins J."/>
            <person name="Jones B.M."/>
            <person name="Lawson T."/>
            <person name="Leese F."/>
            <person name="Lindquist E."/>
            <person name="Lobanov A."/>
            <person name="Lomsadze A."/>
            <person name="Malik S.B."/>
            <person name="Marsh M.E."/>
            <person name="Mackinder L."/>
            <person name="Mock T."/>
            <person name="Mueller-Roeber B."/>
            <person name="Pagarete A."/>
            <person name="Parker M."/>
            <person name="Probert I."/>
            <person name="Quesneville H."/>
            <person name="Raines C."/>
            <person name="Rensing S.A."/>
            <person name="Riano-Pachon D.M."/>
            <person name="Richier S."/>
            <person name="Rokitta S."/>
            <person name="Shiraiwa Y."/>
            <person name="Soanes D.M."/>
            <person name="van der Giezen M."/>
            <person name="Wahlund T.M."/>
            <person name="Williams B."/>
            <person name="Wilson W."/>
            <person name="Wolfe G."/>
            <person name="Wurch L.L."/>
        </authorList>
    </citation>
    <scope>NUCLEOTIDE SEQUENCE</scope>
</reference>
<keyword evidence="2" id="KW-0812">Transmembrane</keyword>
<dbReference type="SMART" id="SM00710">
    <property type="entry name" value="PbH1"/>
    <property type="match status" value="8"/>
</dbReference>
<dbReference type="AlphaFoldDB" id="A0A0D3IL63"/>
<evidence type="ECO:0000256" key="2">
    <source>
        <dbReference type="SAM" id="Phobius"/>
    </source>
</evidence>
<proteinExistence type="predicted"/>
<protein>
    <recommendedName>
        <fullName evidence="5">Right handed beta helix domain-containing protein</fullName>
    </recommendedName>
</protein>
<feature type="transmembrane region" description="Helical" evidence="2">
    <location>
        <begin position="880"/>
        <end position="904"/>
    </location>
</feature>
<keyword evidence="4" id="KW-1185">Reference proteome</keyword>
<name>A0A0D3IL63_EMIH1</name>
<keyword evidence="2" id="KW-1133">Transmembrane helix</keyword>
<organism evidence="3 4">
    <name type="scientific">Emiliania huxleyi (strain CCMP1516)</name>
    <dbReference type="NCBI Taxonomy" id="280463"/>
    <lineage>
        <taxon>Eukaryota</taxon>
        <taxon>Haptista</taxon>
        <taxon>Haptophyta</taxon>
        <taxon>Prymnesiophyceae</taxon>
        <taxon>Isochrysidales</taxon>
        <taxon>Noelaerhabdaceae</taxon>
        <taxon>Emiliania</taxon>
    </lineage>
</organism>
<dbReference type="PANTHER" id="PTHR11319">
    <property type="entry name" value="G PROTEIN-COUPLED RECEPTOR-RELATED"/>
    <property type="match status" value="1"/>
</dbReference>
<dbReference type="Proteomes" id="UP000013827">
    <property type="component" value="Unassembled WGS sequence"/>
</dbReference>
<feature type="transmembrane region" description="Helical" evidence="2">
    <location>
        <begin position="805"/>
        <end position="825"/>
    </location>
</feature>
<dbReference type="EnsemblProtists" id="EOD11998">
    <property type="protein sequence ID" value="EOD11998"/>
    <property type="gene ID" value="EMIHUDRAFT_120207"/>
</dbReference>
<feature type="transmembrane region" description="Helical" evidence="2">
    <location>
        <begin position="837"/>
        <end position="860"/>
    </location>
</feature>
<feature type="region of interest" description="Disordered" evidence="1">
    <location>
        <begin position="298"/>
        <end position="326"/>
    </location>
</feature>
<dbReference type="InterPro" id="IPR006626">
    <property type="entry name" value="PbH1"/>
</dbReference>
<sequence>MLMPPPGLQPQFMFCTFTSILAAATARPRVSSPTVRFGGPLPPGSCMQAGGGWRANDGVADTSRVPTKDSVKTEAPPDAASAPLTTLEASIGLLAPLGPPTTKPAGGGRAAAPRHLLFLQSDRAVDARLKAALGEFACPAELRSTRISDSNAVESDRFSVSSGYADRQRACASFARANSSLLEDELNRADQVRTRHPATAGGHLALESEEPPGCLAASGKAQASLPIPAQSGYTLIAGAVRIEPDSASPSLFSGLTVAAGQLVETSLVRAGAFVLLSKFTSLKPAAVATAALCFGRAAASPTDPQGEEGEEYEEYEGEEYEGEEGQGEEYGGVVHANNAGDIEIIDSTMTGCSAESGGVVAAYESGAVSIIGSTVTSCSAEAEGGGVVLAVESGAVSISDSTVSGCSAERYGGVVYAEGSGAVSIIGSTVSGCSTGYEGGVVAMASSGAVSIIGSTVTGCSSDKEGGVVYAEESGAVSINGSTVTSCSAREGGVVYAWYAEDSGAVSIIGSTVSGCSAERYGGVVYVYAYESGAVSISGSTVSGCSAGYEGGVVYAEDSGAVSIIGSTVSGCSAGVKILFGFYQISTVLSSTYSARLPREYTRWTDKLANAVSIDWAGFFLPEQCLGYGLRLLVIALSPVALIALLMGAGISQRLLHRWRAAPAPRERSWYAEAALGLLDLTPAGLVLVFCFAYTVSPPDESPRQVSYMRQDASVKCGTGEHESITDLAIGLIVLWPAGSLVLFTSLLAACYKPLQAKTPTALTRATAFLHREYEKTWYWWEAVELARKLVLTGFVLLITEERAFVRLVVATLICSCYAVALAVVRPYKRVEDNVLAVATSLVLLLLFLGTNWSTIFLGIKERSGVDDANAVLGFRSLNGVVNSMIVLVAVVLAFFLVGAIVAARRVAKIPTIRLVSTKQPPEMSIGTGLTWHLFNSHIWTPSPSSRVDDLKDIGALEEYIQRSQNCLREIRSSLEKDKPLVLVQEADPDKGGGTLQALRAECPEELQPAIFDNDWPLTIWYRIDEFQLISLKIIAEAPPATASRYAVLSVSRPTPLEPQALLLCSPNYLNQTSLPLCVSGEPESQSLAFSKRVTVWASPANAGALDLANEIAAAFTGLTISTTDDRPATATHMLLYLNEDSFVSDERLAEQELIAGGLYKDLAKSCFPGRHRKARSVSLVLLAKSLGATAARSRADLLVSGSIAEGSTSLARRGFDGLSRVFAKMSSRSSAEARDVSGGEASSSASVQQQV</sequence>
<evidence type="ECO:0000313" key="4">
    <source>
        <dbReference type="Proteomes" id="UP000013827"/>
    </source>
</evidence>
<dbReference type="InterPro" id="IPR012332">
    <property type="entry name" value="Autotransporter_pectin_lyase_C"/>
</dbReference>
<feature type="transmembrane region" description="Helical" evidence="2">
    <location>
        <begin position="628"/>
        <end position="649"/>
    </location>
</feature>
<evidence type="ECO:0008006" key="5">
    <source>
        <dbReference type="Google" id="ProtNLM"/>
    </source>
</evidence>
<feature type="transmembrane region" description="Helical" evidence="2">
    <location>
        <begin position="670"/>
        <end position="696"/>
    </location>
</feature>
<dbReference type="RefSeq" id="XP_005764427.1">
    <property type="nucleotide sequence ID" value="XM_005764370.1"/>
</dbReference>
<dbReference type="SUPFAM" id="SSF51126">
    <property type="entry name" value="Pectin lyase-like"/>
    <property type="match status" value="1"/>
</dbReference>
<dbReference type="GeneID" id="17258152"/>
<dbReference type="KEGG" id="ehx:EMIHUDRAFT_120207"/>
<dbReference type="Gene3D" id="2.160.20.20">
    <property type="match status" value="1"/>
</dbReference>
<accession>A0A0D3IL63</accession>
<feature type="transmembrane region" description="Helical" evidence="2">
    <location>
        <begin position="728"/>
        <end position="752"/>
    </location>
</feature>
<evidence type="ECO:0000313" key="3">
    <source>
        <dbReference type="EnsemblProtists" id="EOD11998"/>
    </source>
</evidence>